<dbReference type="InterPro" id="IPR000086">
    <property type="entry name" value="NUDIX_hydrolase_dom"/>
</dbReference>
<dbReference type="AlphaFoldDB" id="A0A417Z7B9"/>
<gene>
    <name evidence="5" type="ORF">D1832_04565</name>
</gene>
<evidence type="ECO:0000313" key="6">
    <source>
        <dbReference type="Proteomes" id="UP000285376"/>
    </source>
</evidence>
<reference evidence="5 6" key="1">
    <citation type="submission" date="2018-08" db="EMBL/GenBank/DDBJ databases">
        <title>Whole genome sequence analysis of Dermacoccus abyssi bacteria isolated from Deep Mariana trench Micromonospora spp reveals genes involved in the environmental adaptation and production of secondary metabolites.</title>
        <authorList>
            <person name="Abdel-Mageed W.M."/>
            <person name="Lehri B."/>
            <person name="Nouioui I."/>
            <person name="Goodfellow I."/>
            <person name="Jaspars M."/>
            <person name="Karlyshev A."/>
        </authorList>
    </citation>
    <scope>NUCLEOTIDE SEQUENCE [LARGE SCALE GENOMIC DNA]</scope>
    <source>
        <strain evidence="5 6">MT1.1</strain>
    </source>
</reference>
<evidence type="ECO:0000256" key="2">
    <source>
        <dbReference type="ARBA" id="ARBA00022801"/>
    </source>
</evidence>
<dbReference type="Gene3D" id="3.90.79.10">
    <property type="entry name" value="Nucleoside Triphosphate Pyrophosphohydrolase"/>
    <property type="match status" value="1"/>
</dbReference>
<keyword evidence="3" id="KW-0460">Magnesium</keyword>
<evidence type="ECO:0000256" key="3">
    <source>
        <dbReference type="ARBA" id="ARBA00022842"/>
    </source>
</evidence>
<dbReference type="EMBL" id="QWLM01000004">
    <property type="protein sequence ID" value="RHW46530.1"/>
    <property type="molecule type" value="Genomic_DNA"/>
</dbReference>
<dbReference type="Pfam" id="PF00293">
    <property type="entry name" value="NUDIX"/>
    <property type="match status" value="1"/>
</dbReference>
<comment type="caution">
    <text evidence="5">The sequence shown here is derived from an EMBL/GenBank/DDBJ whole genome shotgun (WGS) entry which is preliminary data.</text>
</comment>
<dbReference type="RefSeq" id="WP_118912822.1">
    <property type="nucleotide sequence ID" value="NZ_CBCRVH010000003.1"/>
</dbReference>
<evidence type="ECO:0000259" key="4">
    <source>
        <dbReference type="PROSITE" id="PS51462"/>
    </source>
</evidence>
<sequence length="158" mass="17475">MTWFPPEIPASAGAMLFDEAGNLLVLEPTYKKGWTIPGGAMEADGESPWDACRREVLEETGLVVTSGRLVVVDTRPDKQTGTIGLRFLFHCGMLTDQRIASIELQESEIRSHRFVDREGAKALLSKPVRRRVLAAWDAPHCLYLENGRPVEGIETPAS</sequence>
<protein>
    <submittedName>
        <fullName evidence="5">NUDIX hydrolase</fullName>
    </submittedName>
</protein>
<evidence type="ECO:0000256" key="1">
    <source>
        <dbReference type="ARBA" id="ARBA00001946"/>
    </source>
</evidence>
<dbReference type="CDD" id="cd18876">
    <property type="entry name" value="NUDIX_Hydrolase"/>
    <property type="match status" value="1"/>
</dbReference>
<evidence type="ECO:0000313" key="5">
    <source>
        <dbReference type="EMBL" id="RHW46530.1"/>
    </source>
</evidence>
<dbReference type="SUPFAM" id="SSF55811">
    <property type="entry name" value="Nudix"/>
    <property type="match status" value="1"/>
</dbReference>
<dbReference type="PANTHER" id="PTHR43046:SF12">
    <property type="entry name" value="GDP-MANNOSE MANNOSYL HYDROLASE"/>
    <property type="match status" value="1"/>
</dbReference>
<organism evidence="5 6">
    <name type="scientific">Dermacoccus abyssi</name>
    <dbReference type="NCBI Taxonomy" id="322596"/>
    <lineage>
        <taxon>Bacteria</taxon>
        <taxon>Bacillati</taxon>
        <taxon>Actinomycetota</taxon>
        <taxon>Actinomycetes</taxon>
        <taxon>Micrococcales</taxon>
        <taxon>Dermacoccaceae</taxon>
        <taxon>Dermacoccus</taxon>
    </lineage>
</organism>
<keyword evidence="2 5" id="KW-0378">Hydrolase</keyword>
<dbReference type="PROSITE" id="PS51462">
    <property type="entry name" value="NUDIX"/>
    <property type="match status" value="1"/>
</dbReference>
<accession>A0A417Z7B9</accession>
<dbReference type="GO" id="GO:0016787">
    <property type="term" value="F:hydrolase activity"/>
    <property type="evidence" value="ECO:0007669"/>
    <property type="project" value="UniProtKB-KW"/>
</dbReference>
<name>A0A417Z7B9_9MICO</name>
<dbReference type="Proteomes" id="UP000285376">
    <property type="component" value="Unassembled WGS sequence"/>
</dbReference>
<feature type="domain" description="Nudix hydrolase" evidence="4">
    <location>
        <begin position="7"/>
        <end position="137"/>
    </location>
</feature>
<comment type="cofactor">
    <cofactor evidence="1">
        <name>Mg(2+)</name>
        <dbReference type="ChEBI" id="CHEBI:18420"/>
    </cofactor>
</comment>
<dbReference type="PANTHER" id="PTHR43046">
    <property type="entry name" value="GDP-MANNOSE MANNOSYL HYDROLASE"/>
    <property type="match status" value="1"/>
</dbReference>
<dbReference type="InterPro" id="IPR015797">
    <property type="entry name" value="NUDIX_hydrolase-like_dom_sf"/>
</dbReference>
<proteinExistence type="predicted"/>